<evidence type="ECO:0000313" key="3">
    <source>
        <dbReference type="Proteomes" id="UP000183809"/>
    </source>
</evidence>
<protein>
    <submittedName>
        <fullName evidence="2">Glycosyltransferase family 31 protein</fullName>
    </submittedName>
</protein>
<sequence>MEGLKHGHVRRKAQFIITAAVCLVLSILILHRLVDRPNFTSPLPDHDPALSSPPLAPAACPSHLPGADDILVVLKTGATEAHAKLPIHFSTTLHCAPHYALFSDLDDTIAGHPVHDTLADVPAAVQSAHPDAFAFYHQLRAWQRAGVNITAKASSDPSLHQKAWDLDKWKFLPLMQKALAAAPGPHTKWFVFIEADTALMWSNLLRWLPRLDASKP</sequence>
<dbReference type="Proteomes" id="UP000183809">
    <property type="component" value="Unassembled WGS sequence"/>
</dbReference>
<dbReference type="GO" id="GO:0016740">
    <property type="term" value="F:transferase activity"/>
    <property type="evidence" value="ECO:0007669"/>
    <property type="project" value="UniProtKB-KW"/>
</dbReference>
<dbReference type="GeneID" id="31012800"/>
<dbReference type="Gene3D" id="3.90.550.50">
    <property type="match status" value="1"/>
</dbReference>
<proteinExistence type="predicted"/>
<reference evidence="2 3" key="1">
    <citation type="submission" date="2016-10" db="EMBL/GenBank/DDBJ databases">
        <title>Proteomics and genomics reveal pathogen-plant mechanisms compatible with a hemibiotrophic lifestyle of Diplodia corticola.</title>
        <authorList>
            <person name="Fernandes I."/>
            <person name="De Jonge R."/>
            <person name="Van De Peer Y."/>
            <person name="Devreese B."/>
            <person name="Alves A."/>
            <person name="Esteves A.C."/>
        </authorList>
    </citation>
    <scope>NUCLEOTIDE SEQUENCE [LARGE SCALE GENOMIC DNA]</scope>
    <source>
        <strain evidence="2 3">CBS 112549</strain>
    </source>
</reference>
<evidence type="ECO:0000313" key="2">
    <source>
        <dbReference type="EMBL" id="OJD39770.1"/>
    </source>
</evidence>
<keyword evidence="1" id="KW-1133">Transmembrane helix</keyword>
<feature type="transmembrane region" description="Helical" evidence="1">
    <location>
        <begin position="15"/>
        <end position="34"/>
    </location>
</feature>
<dbReference type="EMBL" id="MNUE01000002">
    <property type="protein sequence ID" value="OJD39770.1"/>
    <property type="molecule type" value="Genomic_DNA"/>
</dbReference>
<evidence type="ECO:0000256" key="1">
    <source>
        <dbReference type="SAM" id="Phobius"/>
    </source>
</evidence>
<keyword evidence="1" id="KW-0812">Transmembrane</keyword>
<gene>
    <name evidence="2" type="ORF">BKCO1_20004</name>
</gene>
<dbReference type="OrthoDB" id="414175at2759"/>
<dbReference type="RefSeq" id="XP_020134757.1">
    <property type="nucleotide sequence ID" value="XM_020272541.1"/>
</dbReference>
<keyword evidence="3" id="KW-1185">Reference proteome</keyword>
<keyword evidence="2" id="KW-0808">Transferase</keyword>
<name>A0A1J9RIB5_9PEZI</name>
<keyword evidence="1" id="KW-0472">Membrane</keyword>
<dbReference type="STRING" id="236234.A0A1J9RIB5"/>
<organism evidence="2 3">
    <name type="scientific">Diplodia corticola</name>
    <dbReference type="NCBI Taxonomy" id="236234"/>
    <lineage>
        <taxon>Eukaryota</taxon>
        <taxon>Fungi</taxon>
        <taxon>Dikarya</taxon>
        <taxon>Ascomycota</taxon>
        <taxon>Pezizomycotina</taxon>
        <taxon>Dothideomycetes</taxon>
        <taxon>Dothideomycetes incertae sedis</taxon>
        <taxon>Botryosphaeriales</taxon>
        <taxon>Botryosphaeriaceae</taxon>
        <taxon>Diplodia</taxon>
    </lineage>
</organism>
<accession>A0A1J9RIB5</accession>
<dbReference type="AlphaFoldDB" id="A0A1J9RIB5"/>
<comment type="caution">
    <text evidence="2">The sequence shown here is derived from an EMBL/GenBank/DDBJ whole genome shotgun (WGS) entry which is preliminary data.</text>
</comment>